<protein>
    <submittedName>
        <fullName evidence="1">Uncharacterized protein</fullName>
    </submittedName>
</protein>
<evidence type="ECO:0000313" key="1">
    <source>
        <dbReference type="EMBL" id="KAJ8630185.1"/>
    </source>
</evidence>
<evidence type="ECO:0000313" key="2">
    <source>
        <dbReference type="Proteomes" id="UP001234297"/>
    </source>
</evidence>
<dbReference type="EMBL" id="CM056815">
    <property type="protein sequence ID" value="KAJ8630185.1"/>
    <property type="molecule type" value="Genomic_DNA"/>
</dbReference>
<organism evidence="1 2">
    <name type="scientific">Persea americana</name>
    <name type="common">Avocado</name>
    <dbReference type="NCBI Taxonomy" id="3435"/>
    <lineage>
        <taxon>Eukaryota</taxon>
        <taxon>Viridiplantae</taxon>
        <taxon>Streptophyta</taxon>
        <taxon>Embryophyta</taxon>
        <taxon>Tracheophyta</taxon>
        <taxon>Spermatophyta</taxon>
        <taxon>Magnoliopsida</taxon>
        <taxon>Magnoliidae</taxon>
        <taxon>Laurales</taxon>
        <taxon>Lauraceae</taxon>
        <taxon>Persea</taxon>
    </lineage>
</organism>
<comment type="caution">
    <text evidence="1">The sequence shown here is derived from an EMBL/GenBank/DDBJ whole genome shotgun (WGS) entry which is preliminary data.</text>
</comment>
<keyword evidence="2" id="KW-1185">Reference proteome</keyword>
<sequence length="86" mass="9798">MPRKLPRNVIDVFGNFAFLTYADPGEKYIYHLNPQFAFPRSDRCRDPGSGARQTQSRFLPKTVSSAINSQYLDKNTSRMTLGHFGV</sequence>
<reference evidence="1 2" key="1">
    <citation type="journal article" date="2022" name="Hortic Res">
        <title>A haplotype resolved chromosomal level avocado genome allows analysis of novel avocado genes.</title>
        <authorList>
            <person name="Nath O."/>
            <person name="Fletcher S.J."/>
            <person name="Hayward A."/>
            <person name="Shaw L.M."/>
            <person name="Masouleh A.K."/>
            <person name="Furtado A."/>
            <person name="Henry R.J."/>
            <person name="Mitter N."/>
        </authorList>
    </citation>
    <scope>NUCLEOTIDE SEQUENCE [LARGE SCALE GENOMIC DNA]</scope>
    <source>
        <strain evidence="2">cv. Hass</strain>
    </source>
</reference>
<dbReference type="Proteomes" id="UP001234297">
    <property type="component" value="Chromosome 7"/>
</dbReference>
<name>A0ACC2LAA9_PERAE</name>
<gene>
    <name evidence="1" type="ORF">MRB53_023508</name>
</gene>
<accession>A0ACC2LAA9</accession>
<proteinExistence type="predicted"/>